<comment type="caution">
    <text evidence="2">The sequence shown here is derived from an EMBL/GenBank/DDBJ whole genome shotgun (WGS) entry which is preliminary data.</text>
</comment>
<reference evidence="2" key="1">
    <citation type="submission" date="2020-05" db="EMBL/GenBank/DDBJ databases">
        <title>WGS assembly of Panicum virgatum.</title>
        <authorList>
            <person name="Lovell J.T."/>
            <person name="Jenkins J."/>
            <person name="Shu S."/>
            <person name="Juenger T.E."/>
            <person name="Schmutz J."/>
        </authorList>
    </citation>
    <scope>NUCLEOTIDE SEQUENCE</scope>
    <source>
        <strain evidence="2">AP13</strain>
    </source>
</reference>
<dbReference type="AlphaFoldDB" id="A0A8T0RT28"/>
<protein>
    <recommendedName>
        <fullName evidence="1">ATP-dependent RNA helicase Ski2/MTR4 C-terminal domain-containing protein</fullName>
    </recommendedName>
</protein>
<dbReference type="Proteomes" id="UP000823388">
    <property type="component" value="Chromosome 5N"/>
</dbReference>
<dbReference type="Gene3D" id="1.10.3380.30">
    <property type="match status" value="1"/>
</dbReference>
<proteinExistence type="predicted"/>
<feature type="domain" description="ATP-dependent RNA helicase Ski2/MTR4 C-terminal" evidence="1">
    <location>
        <begin position="19"/>
        <end position="61"/>
    </location>
</feature>
<keyword evidence="3" id="KW-1185">Reference proteome</keyword>
<accession>A0A8T0RT28</accession>
<dbReference type="Pfam" id="PF08148">
    <property type="entry name" value="DSHCT"/>
    <property type="match status" value="1"/>
</dbReference>
<name>A0A8T0RT28_PANVG</name>
<organism evidence="2 3">
    <name type="scientific">Panicum virgatum</name>
    <name type="common">Blackwell switchgrass</name>
    <dbReference type="NCBI Taxonomy" id="38727"/>
    <lineage>
        <taxon>Eukaryota</taxon>
        <taxon>Viridiplantae</taxon>
        <taxon>Streptophyta</taxon>
        <taxon>Embryophyta</taxon>
        <taxon>Tracheophyta</taxon>
        <taxon>Spermatophyta</taxon>
        <taxon>Magnoliopsida</taxon>
        <taxon>Liliopsida</taxon>
        <taxon>Poales</taxon>
        <taxon>Poaceae</taxon>
        <taxon>PACMAD clade</taxon>
        <taxon>Panicoideae</taxon>
        <taxon>Panicodae</taxon>
        <taxon>Paniceae</taxon>
        <taxon>Panicinae</taxon>
        <taxon>Panicum</taxon>
        <taxon>Panicum sect. Hiantes</taxon>
    </lineage>
</organism>
<evidence type="ECO:0000313" key="3">
    <source>
        <dbReference type="Proteomes" id="UP000823388"/>
    </source>
</evidence>
<gene>
    <name evidence="2" type="ORF">PVAP13_5NG349300</name>
</gene>
<evidence type="ECO:0000259" key="1">
    <source>
        <dbReference type="Pfam" id="PF08148"/>
    </source>
</evidence>
<dbReference type="InterPro" id="IPR012961">
    <property type="entry name" value="Ski2/MTR4_C"/>
</dbReference>
<dbReference type="EMBL" id="CM029046">
    <property type="protein sequence ID" value="KAG2588564.1"/>
    <property type="molecule type" value="Genomic_DNA"/>
</dbReference>
<sequence length="66" mass="7667">MDSGMRSVHMMPIDPRRTRAIWRREEILQQLIVASKSIGETKLEAKLEEAVSKNKRHIIFSASLYL</sequence>
<evidence type="ECO:0000313" key="2">
    <source>
        <dbReference type="EMBL" id="KAG2588564.1"/>
    </source>
</evidence>